<dbReference type="SUPFAM" id="SSF53720">
    <property type="entry name" value="ALDH-like"/>
    <property type="match status" value="1"/>
</dbReference>
<evidence type="ECO:0000259" key="3">
    <source>
        <dbReference type="Pfam" id="PF00171"/>
    </source>
</evidence>
<dbReference type="InterPro" id="IPR050740">
    <property type="entry name" value="Aldehyde_DH_Superfamily"/>
</dbReference>
<feature type="domain" description="Aldehyde dehydrogenase" evidence="3">
    <location>
        <begin position="2"/>
        <end position="154"/>
    </location>
</feature>
<proteinExistence type="inferred from homology"/>
<comment type="caution">
    <text evidence="4">The sequence shown here is derived from an EMBL/GenBank/DDBJ whole genome shotgun (WGS) entry which is preliminary data.</text>
</comment>
<dbReference type="Gene3D" id="3.40.605.10">
    <property type="entry name" value="Aldehyde Dehydrogenase, Chain A, domain 1"/>
    <property type="match status" value="1"/>
</dbReference>
<dbReference type="InterPro" id="IPR016163">
    <property type="entry name" value="Ald_DH_C"/>
</dbReference>
<comment type="similarity">
    <text evidence="1">Belongs to the aldehyde dehydrogenase family.</text>
</comment>
<organism evidence="4 5">
    <name type="scientific">Pseudomonas duriflava</name>
    <dbReference type="NCBI Taxonomy" id="459528"/>
    <lineage>
        <taxon>Bacteria</taxon>
        <taxon>Pseudomonadati</taxon>
        <taxon>Pseudomonadota</taxon>
        <taxon>Gammaproteobacteria</taxon>
        <taxon>Pseudomonadales</taxon>
        <taxon>Pseudomonadaceae</taxon>
        <taxon>Pseudomonas</taxon>
    </lineage>
</organism>
<name>A0A562Q2Q0_9PSED</name>
<evidence type="ECO:0000313" key="5">
    <source>
        <dbReference type="Proteomes" id="UP000316905"/>
    </source>
</evidence>
<evidence type="ECO:0000256" key="2">
    <source>
        <dbReference type="ARBA" id="ARBA00023002"/>
    </source>
</evidence>
<sequence>MEEGVTTGPLIDDKAISKVKEHIADALSKGAQVLVGGSSIQGNFFEPTVLVNVPSTAAVAREETFGPLAPLFRFKDEAEVVALSNDTEFGLASYFYTRDVGRVFRVAEALEYGMVGINTGLISNEVAPFGGIKASGLGREGSKYGIEDYLEIKYLCMGL</sequence>
<evidence type="ECO:0000313" key="4">
    <source>
        <dbReference type="EMBL" id="TWI50922.1"/>
    </source>
</evidence>
<dbReference type="InterPro" id="IPR016161">
    <property type="entry name" value="Ald_DH/histidinol_DH"/>
</dbReference>
<dbReference type="Gene3D" id="3.40.309.10">
    <property type="entry name" value="Aldehyde Dehydrogenase, Chain A, domain 2"/>
    <property type="match status" value="1"/>
</dbReference>
<gene>
    <name evidence="4" type="ORF">IQ22_03621</name>
</gene>
<dbReference type="PANTHER" id="PTHR43353:SF5">
    <property type="entry name" value="SUCCINATE-SEMIALDEHYDE DEHYDROGENASE, MITOCHONDRIAL"/>
    <property type="match status" value="1"/>
</dbReference>
<keyword evidence="5" id="KW-1185">Reference proteome</keyword>
<accession>A0A562Q2Q0</accession>
<dbReference type="InterPro" id="IPR016162">
    <property type="entry name" value="Ald_DH_N"/>
</dbReference>
<evidence type="ECO:0000256" key="1">
    <source>
        <dbReference type="ARBA" id="ARBA00009986"/>
    </source>
</evidence>
<keyword evidence="2" id="KW-0560">Oxidoreductase</keyword>
<dbReference type="Pfam" id="PF00171">
    <property type="entry name" value="Aldedh"/>
    <property type="match status" value="1"/>
</dbReference>
<dbReference type="EMBL" id="VLKY01000013">
    <property type="protein sequence ID" value="TWI50922.1"/>
    <property type="molecule type" value="Genomic_DNA"/>
</dbReference>
<dbReference type="Proteomes" id="UP000316905">
    <property type="component" value="Unassembled WGS sequence"/>
</dbReference>
<reference evidence="4 5" key="1">
    <citation type="journal article" date="2015" name="Stand. Genomic Sci.">
        <title>Genomic Encyclopedia of Bacterial and Archaeal Type Strains, Phase III: the genomes of soil and plant-associated and newly described type strains.</title>
        <authorList>
            <person name="Whitman W.B."/>
            <person name="Woyke T."/>
            <person name="Klenk H.P."/>
            <person name="Zhou Y."/>
            <person name="Lilburn T.G."/>
            <person name="Beck B.J."/>
            <person name="De Vos P."/>
            <person name="Vandamme P."/>
            <person name="Eisen J.A."/>
            <person name="Garrity G."/>
            <person name="Hugenholtz P."/>
            <person name="Kyrpides N.C."/>
        </authorList>
    </citation>
    <scope>NUCLEOTIDE SEQUENCE [LARGE SCALE GENOMIC DNA]</scope>
    <source>
        <strain evidence="4 5">CGMCC 1.6858</strain>
    </source>
</reference>
<protein>
    <submittedName>
        <fullName evidence="4">Succinate-semialdehyde dehydrogenase/glutarate-semialdehyde dehydrogenase</fullName>
    </submittedName>
</protein>
<dbReference type="PANTHER" id="PTHR43353">
    <property type="entry name" value="SUCCINATE-SEMIALDEHYDE DEHYDROGENASE, MITOCHONDRIAL"/>
    <property type="match status" value="1"/>
</dbReference>
<dbReference type="GO" id="GO:0009450">
    <property type="term" value="P:gamma-aminobutyric acid catabolic process"/>
    <property type="evidence" value="ECO:0007669"/>
    <property type="project" value="TreeGrafter"/>
</dbReference>
<dbReference type="InterPro" id="IPR015590">
    <property type="entry name" value="Aldehyde_DH_dom"/>
</dbReference>
<dbReference type="AlphaFoldDB" id="A0A562Q2Q0"/>
<dbReference type="GO" id="GO:0004777">
    <property type="term" value="F:succinate-semialdehyde dehydrogenase (NAD+) activity"/>
    <property type="evidence" value="ECO:0007669"/>
    <property type="project" value="TreeGrafter"/>
</dbReference>
<dbReference type="GO" id="GO:0005829">
    <property type="term" value="C:cytosol"/>
    <property type="evidence" value="ECO:0007669"/>
    <property type="project" value="TreeGrafter"/>
</dbReference>